<gene>
    <name evidence="3" type="ORF">RchiOBHm_Chr1g0363181</name>
</gene>
<dbReference type="InterPro" id="IPR036047">
    <property type="entry name" value="F-box-like_dom_sf"/>
</dbReference>
<keyword evidence="1" id="KW-0812">Transmembrane</keyword>
<dbReference type="Proteomes" id="UP000238479">
    <property type="component" value="Chromosome 1"/>
</dbReference>
<dbReference type="InterPro" id="IPR053781">
    <property type="entry name" value="F-box_AtFBL13-like"/>
</dbReference>
<dbReference type="Gramene" id="PRQ58795">
    <property type="protein sequence ID" value="PRQ58795"/>
    <property type="gene ID" value="RchiOBHm_Chr1g0363181"/>
</dbReference>
<feature type="domain" description="F-box" evidence="2">
    <location>
        <begin position="16"/>
        <end position="71"/>
    </location>
</feature>
<keyword evidence="1" id="KW-1133">Transmembrane helix</keyword>
<dbReference type="EMBL" id="PDCK01000039">
    <property type="protein sequence ID" value="PRQ58795.1"/>
    <property type="molecule type" value="Genomic_DNA"/>
</dbReference>
<dbReference type="PANTHER" id="PTHR31293:SF12">
    <property type="entry name" value="RNI-LIKE SUPERFAMILY PROTEIN"/>
    <property type="match status" value="1"/>
</dbReference>
<proteinExistence type="predicted"/>
<protein>
    <submittedName>
        <fullName evidence="3">Putative F-box domain-containing protein</fullName>
    </submittedName>
</protein>
<evidence type="ECO:0000256" key="1">
    <source>
        <dbReference type="SAM" id="Phobius"/>
    </source>
</evidence>
<evidence type="ECO:0000313" key="4">
    <source>
        <dbReference type="Proteomes" id="UP000238479"/>
    </source>
</evidence>
<reference evidence="3 4" key="1">
    <citation type="journal article" date="2018" name="Nat. Genet.">
        <title>The Rosa genome provides new insights in the design of modern roses.</title>
        <authorList>
            <person name="Bendahmane M."/>
        </authorList>
    </citation>
    <scope>NUCLEOTIDE SEQUENCE [LARGE SCALE GENOMIC DNA]</scope>
    <source>
        <strain evidence="4">cv. Old Blush</strain>
    </source>
</reference>
<keyword evidence="1" id="KW-0472">Membrane</keyword>
<evidence type="ECO:0000259" key="2">
    <source>
        <dbReference type="PROSITE" id="PS50181"/>
    </source>
</evidence>
<feature type="transmembrane region" description="Helical" evidence="1">
    <location>
        <begin position="107"/>
        <end position="126"/>
    </location>
</feature>
<comment type="caution">
    <text evidence="3">The sequence shown here is derived from an EMBL/GenBank/DDBJ whole genome shotgun (WGS) entry which is preliminary data.</text>
</comment>
<evidence type="ECO:0000313" key="3">
    <source>
        <dbReference type="EMBL" id="PRQ58795.1"/>
    </source>
</evidence>
<dbReference type="InterPro" id="IPR001810">
    <property type="entry name" value="F-box_dom"/>
</dbReference>
<dbReference type="Gene3D" id="1.20.1280.50">
    <property type="match status" value="1"/>
</dbReference>
<sequence length="152" mass="17516">MDSIPCSKRGKEMDAIDRISALPDALISHILSSLPTLDAVRTTVLSRRWNNQWTSIQNLDFDEGNRYFSSTHSSDRDWFTRFVNRVLVSRDSSDIHKFTVLFNRAHYRIILALSIGFALLLGTMWLHSDLNIKRGLVFKCLQVFLHAKQCGF</sequence>
<dbReference type="PANTHER" id="PTHR31293">
    <property type="entry name" value="RNI-LIKE SUPERFAMILY PROTEIN"/>
    <property type="match status" value="1"/>
</dbReference>
<dbReference type="Pfam" id="PF00646">
    <property type="entry name" value="F-box"/>
    <property type="match status" value="1"/>
</dbReference>
<dbReference type="STRING" id="74649.A0A2P6SJE1"/>
<accession>A0A2P6SJE1</accession>
<dbReference type="CDD" id="cd22160">
    <property type="entry name" value="F-box_AtFBL13-like"/>
    <property type="match status" value="1"/>
</dbReference>
<organism evidence="3 4">
    <name type="scientific">Rosa chinensis</name>
    <name type="common">China rose</name>
    <dbReference type="NCBI Taxonomy" id="74649"/>
    <lineage>
        <taxon>Eukaryota</taxon>
        <taxon>Viridiplantae</taxon>
        <taxon>Streptophyta</taxon>
        <taxon>Embryophyta</taxon>
        <taxon>Tracheophyta</taxon>
        <taxon>Spermatophyta</taxon>
        <taxon>Magnoliopsida</taxon>
        <taxon>eudicotyledons</taxon>
        <taxon>Gunneridae</taxon>
        <taxon>Pentapetalae</taxon>
        <taxon>rosids</taxon>
        <taxon>fabids</taxon>
        <taxon>Rosales</taxon>
        <taxon>Rosaceae</taxon>
        <taxon>Rosoideae</taxon>
        <taxon>Rosoideae incertae sedis</taxon>
        <taxon>Rosa</taxon>
    </lineage>
</organism>
<dbReference type="AlphaFoldDB" id="A0A2P6SJE1"/>
<keyword evidence="4" id="KW-1185">Reference proteome</keyword>
<dbReference type="PROSITE" id="PS50181">
    <property type="entry name" value="FBOX"/>
    <property type="match status" value="1"/>
</dbReference>
<dbReference type="SUPFAM" id="SSF81383">
    <property type="entry name" value="F-box domain"/>
    <property type="match status" value="1"/>
</dbReference>
<dbReference type="InterPro" id="IPR055294">
    <property type="entry name" value="FBL60-like"/>
</dbReference>
<name>A0A2P6SJE1_ROSCH</name>